<dbReference type="GO" id="GO:0032259">
    <property type="term" value="P:methylation"/>
    <property type="evidence" value="ECO:0007669"/>
    <property type="project" value="UniProtKB-KW"/>
</dbReference>
<dbReference type="InterPro" id="IPR036388">
    <property type="entry name" value="WH-like_DNA-bd_sf"/>
</dbReference>
<feature type="domain" description="Methylated-DNA-[protein]-cysteine S-methyltransferase DNA binding" evidence="2">
    <location>
        <begin position="6"/>
        <end position="86"/>
    </location>
</feature>
<dbReference type="STRING" id="693977.Deipr_2018"/>
<dbReference type="Gene3D" id="1.10.10.10">
    <property type="entry name" value="Winged helix-like DNA-binding domain superfamily/Winged helix DNA-binding domain"/>
    <property type="match status" value="1"/>
</dbReference>
<dbReference type="Pfam" id="PF01035">
    <property type="entry name" value="DNA_binding_1"/>
    <property type="match status" value="1"/>
</dbReference>
<protein>
    <submittedName>
        <fullName evidence="3">Methylated-DNA-(Protein)-cysteine S-methyltransferase DNA binding protein</fullName>
    </submittedName>
</protein>
<dbReference type="InterPro" id="IPR036217">
    <property type="entry name" value="MethylDNA_cys_MeTrfase_DNAb"/>
</dbReference>
<dbReference type="InterPro" id="IPR014048">
    <property type="entry name" value="MethylDNA_cys_MeTrfase_DNA-bd"/>
</dbReference>
<organism evidence="3 4">
    <name type="scientific">Deinococcus proteolyticus (strain ATCC 35074 / DSM 20540 / JCM 6276 / NBRC 101906 / NCIMB 13154 / VKM Ac-1939 / CCM 2703 / MRP)</name>
    <dbReference type="NCBI Taxonomy" id="693977"/>
    <lineage>
        <taxon>Bacteria</taxon>
        <taxon>Thermotogati</taxon>
        <taxon>Deinococcota</taxon>
        <taxon>Deinococci</taxon>
        <taxon>Deinococcales</taxon>
        <taxon>Deinococcaceae</taxon>
        <taxon>Deinococcus</taxon>
    </lineage>
</organism>
<dbReference type="InterPro" id="IPR052520">
    <property type="entry name" value="ATL_DNA_repair"/>
</dbReference>
<dbReference type="HOGENOM" id="CLU_000445_52_5_0"/>
<dbReference type="eggNOG" id="COG3695">
    <property type="taxonomic scope" value="Bacteria"/>
</dbReference>
<dbReference type="OrthoDB" id="9789813at2"/>
<keyword evidence="3" id="KW-0808">Transferase</keyword>
<keyword evidence="4" id="KW-1185">Reference proteome</keyword>
<dbReference type="RefSeq" id="WP_013615757.1">
    <property type="nucleotide sequence ID" value="NC_015161.1"/>
</dbReference>
<dbReference type="GO" id="GO:0006281">
    <property type="term" value="P:DNA repair"/>
    <property type="evidence" value="ECO:0007669"/>
    <property type="project" value="InterPro"/>
</dbReference>
<reference evidence="3 4" key="2">
    <citation type="journal article" date="2012" name="Stand. Genomic Sci.">
        <title>Complete genome sequence of the orange-red pigmented, radioresistant Deinococcus proteolyticus type strain (MRP(T)).</title>
        <authorList>
            <person name="Copeland A."/>
            <person name="Zeytun A."/>
            <person name="Yassawong M."/>
            <person name="Nolan M."/>
            <person name="Lucas S."/>
            <person name="Hammon N."/>
            <person name="Deshpande S."/>
            <person name="Cheng J.F."/>
            <person name="Han C."/>
            <person name="Tapia R."/>
            <person name="Goodwin L.A."/>
            <person name="Pitluck S."/>
            <person name="Mavromatis K."/>
            <person name="Liolios K."/>
            <person name="Pagani I."/>
            <person name="Ivanova N."/>
            <person name="Mikhailova N."/>
            <person name="Pati A."/>
            <person name="Chen A."/>
            <person name="Palaniappan K."/>
            <person name="Land M."/>
            <person name="Hauser L."/>
            <person name="Jeffries C.D."/>
            <person name="Brambilla E.M."/>
            <person name="Rohde M."/>
            <person name="Sikorski J."/>
            <person name="Pukall R."/>
            <person name="Goker M."/>
            <person name="Detter J.C."/>
            <person name="Woyke T."/>
            <person name="Bristow J."/>
            <person name="Eisen J.A."/>
            <person name="Markowitz V."/>
            <person name="Hugenholtz P."/>
            <person name="Kyrpides N.C."/>
            <person name="Klenk H.P."/>
            <person name="Lapidus A."/>
        </authorList>
    </citation>
    <scope>NUCLEOTIDE SEQUENCE [LARGE SCALE GENOMIC DNA]</scope>
    <source>
        <strain evidence="4">ATCC 35074 / DSM 20540 / JCM 6276 / NBRC 101906 / NCIMB 13154 / VKM Ac-1939 / CCM 2703 / MRP</strain>
    </source>
</reference>
<dbReference type="KEGG" id="dpt:Deipr_2018"/>
<accession>F0RMT1</accession>
<dbReference type="SUPFAM" id="SSF46767">
    <property type="entry name" value="Methylated DNA-protein cysteine methyltransferase, C-terminal domain"/>
    <property type="match status" value="1"/>
</dbReference>
<dbReference type="PANTHER" id="PTHR42942">
    <property type="entry name" value="6-O-METHYLGUANINE DNA METHYLTRANSFERASE"/>
    <property type="match status" value="1"/>
</dbReference>
<reference evidence="4" key="1">
    <citation type="submission" date="2011-02" db="EMBL/GenBank/DDBJ databases">
        <title>The complete sequence of chromosome of Deinococcus proteolyticus DSM 20540.</title>
        <authorList>
            <consortium name="US DOE Joint Genome Institute (JGI-PGF)"/>
            <person name="Lucas S."/>
            <person name="Copeland A."/>
            <person name="Lapidus A."/>
            <person name="Bruce D."/>
            <person name="Goodwin L."/>
            <person name="Pitluck S."/>
            <person name="Kyrpides N."/>
            <person name="Mavromatis K."/>
            <person name="Pagani I."/>
            <person name="Ivanova N."/>
            <person name="Ovchinnikova G."/>
            <person name="Zeytun A."/>
            <person name="Detter J.C."/>
            <person name="Han C."/>
            <person name="Land M."/>
            <person name="Hauser L."/>
            <person name="Markowitz V."/>
            <person name="Cheng J.-F."/>
            <person name="Hugenholtz P."/>
            <person name="Woyke T."/>
            <person name="Wu D."/>
            <person name="Pukall R."/>
            <person name="Steenblock K."/>
            <person name="Brambilla E."/>
            <person name="Klenk H.-P."/>
            <person name="Eisen J.A."/>
        </authorList>
    </citation>
    <scope>NUCLEOTIDE SEQUENCE [LARGE SCALE GENOMIC DNA]</scope>
    <source>
        <strain evidence="4">ATCC 35074 / DSM 20540 / JCM 6276 / NBRC 101906 / NCIMB 13154 / VKM Ac-1939 / CCM 2703 / MRP</strain>
    </source>
</reference>
<name>F0RMT1_DEIPM</name>
<keyword evidence="3" id="KW-0489">Methyltransferase</keyword>
<dbReference type="EMBL" id="CP002536">
    <property type="protein sequence ID" value="ADY27149.1"/>
    <property type="molecule type" value="Genomic_DNA"/>
</dbReference>
<dbReference type="CDD" id="cd06445">
    <property type="entry name" value="ATase"/>
    <property type="match status" value="1"/>
</dbReference>
<sequence length="119" mass="12981">MPRNPEFRRRILELVAQIPRGKVMTYGQLALLAGQPGAARQAGYVMNSLQGTEHGLPWQRVVNAQGRVSTGKIGLGDLQLALLINDGVEFDSSGRLDLAARQWWPPETPQAASASLFTE</sequence>
<evidence type="ECO:0000259" key="2">
    <source>
        <dbReference type="Pfam" id="PF01035"/>
    </source>
</evidence>
<evidence type="ECO:0000313" key="4">
    <source>
        <dbReference type="Proteomes" id="UP000007718"/>
    </source>
</evidence>
<dbReference type="GO" id="GO:0008168">
    <property type="term" value="F:methyltransferase activity"/>
    <property type="evidence" value="ECO:0007669"/>
    <property type="project" value="UniProtKB-KW"/>
</dbReference>
<dbReference type="Proteomes" id="UP000007718">
    <property type="component" value="Chromosome"/>
</dbReference>
<proteinExistence type="predicted"/>
<evidence type="ECO:0000256" key="1">
    <source>
        <dbReference type="ARBA" id="ARBA00022763"/>
    </source>
</evidence>
<gene>
    <name evidence="3" type="ordered locus">Deipr_2018</name>
</gene>
<dbReference type="PANTHER" id="PTHR42942:SF1">
    <property type="entry name" value="ALKYLTRANSFERASE-LIKE PROTEIN 1"/>
    <property type="match status" value="1"/>
</dbReference>
<evidence type="ECO:0000313" key="3">
    <source>
        <dbReference type="EMBL" id="ADY27149.1"/>
    </source>
</evidence>
<keyword evidence="1" id="KW-0227">DNA damage</keyword>
<dbReference type="AlphaFoldDB" id="F0RMT1"/>